<dbReference type="PANTHER" id="PTHR23419:SF8">
    <property type="entry name" value="FI09726P"/>
    <property type="match status" value="1"/>
</dbReference>
<dbReference type="AlphaFoldDB" id="A0AAX3BCW7"/>
<sequence>MKYAIVMASIDTEENAKNIANLLLEKKLAACIQLFPITSYYIWQGKKETAKEILMLIKTQKKYYSRIENLIRNNHPYEIPEILLIPVDKAFPLYGKWIDNTLKGKNV</sequence>
<organism evidence="2 3">
    <name type="scientific">Thermospira aquatica</name>
    <dbReference type="NCBI Taxonomy" id="2828656"/>
    <lineage>
        <taxon>Bacteria</taxon>
        <taxon>Pseudomonadati</taxon>
        <taxon>Spirochaetota</taxon>
        <taxon>Spirochaetia</taxon>
        <taxon>Brevinematales</taxon>
        <taxon>Thermospiraceae</taxon>
        <taxon>Thermospira</taxon>
    </lineage>
</organism>
<dbReference type="Pfam" id="PF03091">
    <property type="entry name" value="CutA1"/>
    <property type="match status" value="1"/>
</dbReference>
<dbReference type="GO" id="GO:0010038">
    <property type="term" value="P:response to metal ion"/>
    <property type="evidence" value="ECO:0007669"/>
    <property type="project" value="InterPro"/>
</dbReference>
<dbReference type="GO" id="GO:0005507">
    <property type="term" value="F:copper ion binding"/>
    <property type="evidence" value="ECO:0007669"/>
    <property type="project" value="TreeGrafter"/>
</dbReference>
<evidence type="ECO:0000256" key="1">
    <source>
        <dbReference type="ARBA" id="ARBA00010169"/>
    </source>
</evidence>
<keyword evidence="3" id="KW-1185">Reference proteome</keyword>
<dbReference type="InterPro" id="IPR015867">
    <property type="entry name" value="N-reg_PII/ATP_PRibTrfase_C"/>
</dbReference>
<gene>
    <name evidence="2" type="ORF">KDW03_11735</name>
</gene>
<evidence type="ECO:0000313" key="2">
    <source>
        <dbReference type="EMBL" id="URA10133.1"/>
    </source>
</evidence>
<evidence type="ECO:0000313" key="3">
    <source>
        <dbReference type="Proteomes" id="UP001056539"/>
    </source>
</evidence>
<dbReference type="InterPro" id="IPR011322">
    <property type="entry name" value="N-reg_PII-like_a/b"/>
</dbReference>
<dbReference type="Proteomes" id="UP001056539">
    <property type="component" value="Chromosome"/>
</dbReference>
<protein>
    <submittedName>
        <fullName evidence="2">Divalent-cation tolerance protein CutA</fullName>
    </submittedName>
</protein>
<dbReference type="EMBL" id="CP073355">
    <property type="protein sequence ID" value="URA10133.1"/>
    <property type="molecule type" value="Genomic_DNA"/>
</dbReference>
<dbReference type="Gene3D" id="3.30.70.120">
    <property type="match status" value="1"/>
</dbReference>
<dbReference type="InterPro" id="IPR004323">
    <property type="entry name" value="Ion_tolerance_CutA"/>
</dbReference>
<comment type="similarity">
    <text evidence="1">Belongs to the CutA family.</text>
</comment>
<dbReference type="SUPFAM" id="SSF54913">
    <property type="entry name" value="GlnB-like"/>
    <property type="match status" value="1"/>
</dbReference>
<dbReference type="PANTHER" id="PTHR23419">
    <property type="entry name" value="DIVALENT CATION TOLERANCE CUTA-RELATED"/>
    <property type="match status" value="1"/>
</dbReference>
<dbReference type="KEGG" id="taqu:KDW03_11735"/>
<reference evidence="2" key="2">
    <citation type="submission" date="2022-06" db="EMBL/GenBank/DDBJ databases">
        <title>Thermospira aquatica gen. nov., sp. nov.</title>
        <authorList>
            <person name="Ben Ali Gam Z."/>
            <person name="Labat M."/>
        </authorList>
    </citation>
    <scope>NUCLEOTIDE SEQUENCE</scope>
    <source>
        <strain evidence="2">F1F22</strain>
    </source>
</reference>
<reference evidence="2" key="1">
    <citation type="submission" date="2021-04" db="EMBL/GenBank/DDBJ databases">
        <authorList>
            <person name="Postec A."/>
        </authorList>
    </citation>
    <scope>NUCLEOTIDE SEQUENCE</scope>
    <source>
        <strain evidence="2">F1F22</strain>
    </source>
</reference>
<name>A0AAX3BCW7_9SPIR</name>
<dbReference type="RefSeq" id="WP_271435264.1">
    <property type="nucleotide sequence ID" value="NZ_CP073355.1"/>
</dbReference>
<accession>A0AAX3BCW7</accession>
<proteinExistence type="inferred from homology"/>